<dbReference type="Proteomes" id="UP000078287">
    <property type="component" value="Unassembled WGS sequence"/>
</dbReference>
<dbReference type="STRING" id="1707952.A6A03_13495"/>
<dbReference type="PROSITE" id="PS00061">
    <property type="entry name" value="ADH_SHORT"/>
    <property type="match status" value="1"/>
</dbReference>
<keyword evidence="4" id="KW-1185">Reference proteome</keyword>
<dbReference type="GO" id="GO:0016491">
    <property type="term" value="F:oxidoreductase activity"/>
    <property type="evidence" value="ECO:0007669"/>
    <property type="project" value="UniProtKB-KW"/>
</dbReference>
<dbReference type="Gene3D" id="3.40.50.720">
    <property type="entry name" value="NAD(P)-binding Rossmann-like Domain"/>
    <property type="match status" value="1"/>
</dbReference>
<name>A0A178MBL7_9CHLR</name>
<dbReference type="OrthoDB" id="153550at2"/>
<evidence type="ECO:0000313" key="4">
    <source>
        <dbReference type="Proteomes" id="UP000078287"/>
    </source>
</evidence>
<dbReference type="PANTHER" id="PTHR24321">
    <property type="entry name" value="DEHYDROGENASES, SHORT CHAIN"/>
    <property type="match status" value="1"/>
</dbReference>
<dbReference type="PRINTS" id="PR00080">
    <property type="entry name" value="SDRFAMILY"/>
</dbReference>
<dbReference type="NCBIfam" id="NF005559">
    <property type="entry name" value="PRK07231.1"/>
    <property type="match status" value="1"/>
</dbReference>
<dbReference type="FunFam" id="3.40.50.720:FF:000084">
    <property type="entry name" value="Short-chain dehydrogenase reductase"/>
    <property type="match status" value="1"/>
</dbReference>
<proteinExistence type="inferred from homology"/>
<dbReference type="InterPro" id="IPR020904">
    <property type="entry name" value="Sc_DH/Rdtase_CS"/>
</dbReference>
<sequence>MEPPFIGKVALVTGAAAGIGRASALAFAREGAKVVVADVNVEGGEETVALCRAQNTDAIFVRCDVSQNSEVEQLIAKAVDMFGRIDFAHNNAGIEGVQAMLVDYPEEVWDRVIDINLKGVWLCMKHEIRQMLQQGGGAIVNTSSVAGLSGSRGVSAYVASKHGIVGVTKAAALEYARSGIRINAICPGTIHTAMIDRFTQGDPQLLAQFAEGEPIGRLGSPEEVANAVIWLCSDKASFVTGATLAVDGGRLA</sequence>
<dbReference type="PRINTS" id="PR00081">
    <property type="entry name" value="GDHRDH"/>
</dbReference>
<dbReference type="PANTHER" id="PTHR24321:SF11">
    <property type="entry name" value="BLR0893 PROTEIN"/>
    <property type="match status" value="1"/>
</dbReference>
<dbReference type="CDD" id="cd05233">
    <property type="entry name" value="SDR_c"/>
    <property type="match status" value="1"/>
</dbReference>
<keyword evidence="2" id="KW-0560">Oxidoreductase</keyword>
<dbReference type="RefSeq" id="WP_066786423.1">
    <property type="nucleotide sequence ID" value="NZ_LWQS01000048.1"/>
</dbReference>
<evidence type="ECO:0000256" key="1">
    <source>
        <dbReference type="ARBA" id="ARBA00006484"/>
    </source>
</evidence>
<evidence type="ECO:0000256" key="2">
    <source>
        <dbReference type="ARBA" id="ARBA00023002"/>
    </source>
</evidence>
<reference evidence="3 4" key="1">
    <citation type="submission" date="2016-04" db="EMBL/GenBank/DDBJ databases">
        <title>Chloroflexus islandicus sp. nov., a thermophilic filamentous anoxygenic phototrophic bacterium from geyser Strokkur (Iceland).</title>
        <authorList>
            <person name="Gaisin V.A."/>
            <person name="Kalashnikov A.M."/>
            <person name="Sukhacheva M.V."/>
            <person name="Grouzdev D.S."/>
            <person name="Ivanov T.M."/>
            <person name="Kuznetsov B."/>
            <person name="Gorlenko V.M."/>
        </authorList>
    </citation>
    <scope>NUCLEOTIDE SEQUENCE [LARGE SCALE GENOMIC DNA]</scope>
    <source>
        <strain evidence="4">isl-2</strain>
    </source>
</reference>
<dbReference type="EMBL" id="LWQS01000048">
    <property type="protein sequence ID" value="OAN46152.1"/>
    <property type="molecule type" value="Genomic_DNA"/>
</dbReference>
<dbReference type="NCBIfam" id="NF004818">
    <property type="entry name" value="PRK06172.1"/>
    <property type="match status" value="1"/>
</dbReference>
<evidence type="ECO:0000313" key="3">
    <source>
        <dbReference type="EMBL" id="OAN46152.1"/>
    </source>
</evidence>
<comment type="caution">
    <text evidence="3">The sequence shown here is derived from an EMBL/GenBank/DDBJ whole genome shotgun (WGS) entry which is preliminary data.</text>
</comment>
<dbReference type="InterPro" id="IPR002347">
    <property type="entry name" value="SDR_fam"/>
</dbReference>
<protein>
    <submittedName>
        <fullName evidence="3">Short-chain dehydrogenase</fullName>
    </submittedName>
</protein>
<accession>A0A178MBL7</accession>
<dbReference type="Pfam" id="PF13561">
    <property type="entry name" value="adh_short_C2"/>
    <property type="match status" value="1"/>
</dbReference>
<dbReference type="SUPFAM" id="SSF51735">
    <property type="entry name" value="NAD(P)-binding Rossmann-fold domains"/>
    <property type="match status" value="1"/>
</dbReference>
<dbReference type="InterPro" id="IPR036291">
    <property type="entry name" value="NAD(P)-bd_dom_sf"/>
</dbReference>
<comment type="similarity">
    <text evidence="1">Belongs to the short-chain dehydrogenases/reductases (SDR) family.</text>
</comment>
<dbReference type="AlphaFoldDB" id="A0A178MBL7"/>
<organism evidence="3 4">
    <name type="scientific">Chloroflexus islandicus</name>
    <dbReference type="NCBI Taxonomy" id="1707952"/>
    <lineage>
        <taxon>Bacteria</taxon>
        <taxon>Bacillati</taxon>
        <taxon>Chloroflexota</taxon>
        <taxon>Chloroflexia</taxon>
        <taxon>Chloroflexales</taxon>
        <taxon>Chloroflexineae</taxon>
        <taxon>Chloroflexaceae</taxon>
        <taxon>Chloroflexus</taxon>
    </lineage>
</organism>
<gene>
    <name evidence="3" type="ORF">A6A03_13495</name>
</gene>